<dbReference type="AlphaFoldDB" id="A0A6B9ZNC2"/>
<gene>
    <name evidence="2" type="ORF">GWR21_25915</name>
</gene>
<dbReference type="KEGG" id="chih:GWR21_25915"/>
<protein>
    <submittedName>
        <fullName evidence="2">DUF4236 domain-containing protein</fullName>
    </submittedName>
</protein>
<feature type="domain" description="DUF4236" evidence="1">
    <location>
        <begin position="3"/>
        <end position="56"/>
    </location>
</feature>
<accession>A0A6B9ZNC2</accession>
<organism evidence="2 3">
    <name type="scientific">Chitinophaga agri</name>
    <dbReference type="NCBI Taxonomy" id="2703787"/>
    <lineage>
        <taxon>Bacteria</taxon>
        <taxon>Pseudomonadati</taxon>
        <taxon>Bacteroidota</taxon>
        <taxon>Chitinophagia</taxon>
        <taxon>Chitinophagales</taxon>
        <taxon>Chitinophagaceae</taxon>
        <taxon>Chitinophaga</taxon>
    </lineage>
</organism>
<evidence type="ECO:0000313" key="2">
    <source>
        <dbReference type="EMBL" id="QHS62894.1"/>
    </source>
</evidence>
<evidence type="ECO:0000259" key="1">
    <source>
        <dbReference type="Pfam" id="PF14020"/>
    </source>
</evidence>
<proteinExistence type="predicted"/>
<reference evidence="2 3" key="1">
    <citation type="submission" date="2020-01" db="EMBL/GenBank/DDBJ databases">
        <title>Complete genome sequence of Chitinophaga sp. H33E-04 isolated from quinoa roots.</title>
        <authorList>
            <person name="Weon H.-Y."/>
            <person name="Lee S.A."/>
        </authorList>
    </citation>
    <scope>NUCLEOTIDE SEQUENCE [LARGE SCALE GENOMIC DNA]</scope>
    <source>
        <strain evidence="2 3">H33E-04</strain>
    </source>
</reference>
<sequence length="371" mass="41273">MAWSYRKRIKIIPGVHLNISRKGISTTIGVKGASLNIGPGGTYLNTSIPALGIRNRQRLSPAGAAPPVYDTPEVTTLEPERRGNIFSVAPNEVTSNDMKGVKETIIAAHRQKKELMADLEKVKSSLGLSRIKLVFSYVFLIGLVAKSVRQKIRETITAQQEAVEQINEQIDNSCMRMDVEFDADIKAKFDSLSEAFKLLSQSKKVWDVTAATSQNRVAARSAASTLVMKTEVAIAIKDIPDIKSDVNPLWLKNANGADLYFYPGFIVMYDSHDQFGIIGLDELQFDFGAVRFIEDGVVPADSKVIDRTWAKVNKNGTPDKRFKGNYQIPVVRYGRISLKTKQGMHEEYEFSNYEATESFGHALSNYIRSVS</sequence>
<name>A0A6B9ZNC2_9BACT</name>
<keyword evidence="3" id="KW-1185">Reference proteome</keyword>
<evidence type="ECO:0000313" key="3">
    <source>
        <dbReference type="Proteomes" id="UP000476411"/>
    </source>
</evidence>
<dbReference type="InterPro" id="IPR025330">
    <property type="entry name" value="DUF4236"/>
</dbReference>
<dbReference type="RefSeq" id="WP_162334618.1">
    <property type="nucleotide sequence ID" value="NZ_CP048113.1"/>
</dbReference>
<dbReference type="EMBL" id="CP048113">
    <property type="protein sequence ID" value="QHS62894.1"/>
    <property type="molecule type" value="Genomic_DNA"/>
</dbReference>
<dbReference type="Pfam" id="PF14020">
    <property type="entry name" value="DUF4236"/>
    <property type="match status" value="1"/>
</dbReference>
<dbReference type="Proteomes" id="UP000476411">
    <property type="component" value="Chromosome"/>
</dbReference>